<name>D5ST69_PLAL2</name>
<dbReference type="Proteomes" id="UP000002220">
    <property type="component" value="Chromosome"/>
</dbReference>
<feature type="compositionally biased region" description="Polar residues" evidence="1">
    <location>
        <begin position="127"/>
        <end position="141"/>
    </location>
</feature>
<evidence type="ECO:0000313" key="2">
    <source>
        <dbReference type="EMBL" id="ADG66837.1"/>
    </source>
</evidence>
<dbReference type="HOGENOM" id="CLU_1823564_0_0_0"/>
<reference evidence="2 3" key="1">
    <citation type="journal article" date="2010" name="Stand. Genomic Sci.">
        <title>Complete genome sequence of Planctomyces limnophilus type strain (Mu 290).</title>
        <authorList>
            <person name="Labutti K."/>
            <person name="Sikorski J."/>
            <person name="Schneider S."/>
            <person name="Nolan M."/>
            <person name="Lucas S."/>
            <person name="Glavina Del Rio T."/>
            <person name="Tice H."/>
            <person name="Cheng J.F."/>
            <person name="Goodwin L."/>
            <person name="Pitluck S."/>
            <person name="Liolios K."/>
            <person name="Ivanova N."/>
            <person name="Mavromatis K."/>
            <person name="Mikhailova N."/>
            <person name="Pati A."/>
            <person name="Chen A."/>
            <person name="Palaniappan K."/>
            <person name="Land M."/>
            <person name="Hauser L."/>
            <person name="Chang Y.J."/>
            <person name="Jeffries C.D."/>
            <person name="Tindall B.J."/>
            <person name="Rohde M."/>
            <person name="Goker M."/>
            <person name="Woyke T."/>
            <person name="Bristow J."/>
            <person name="Eisen J.A."/>
            <person name="Markowitz V."/>
            <person name="Hugenholtz P."/>
            <person name="Kyrpides N.C."/>
            <person name="Klenk H.P."/>
            <person name="Lapidus A."/>
        </authorList>
    </citation>
    <scope>NUCLEOTIDE SEQUENCE [LARGE SCALE GENOMIC DNA]</scope>
    <source>
        <strain evidence="3">ATCC 43296 / DSM 3776 / IFAM 1008 / 290</strain>
    </source>
</reference>
<feature type="region of interest" description="Disordered" evidence="1">
    <location>
        <begin position="78"/>
        <end position="141"/>
    </location>
</feature>
<dbReference type="STRING" id="521674.Plim_0994"/>
<feature type="compositionally biased region" description="Basic and acidic residues" evidence="1">
    <location>
        <begin position="92"/>
        <end position="112"/>
    </location>
</feature>
<accession>D5ST69</accession>
<dbReference type="RefSeq" id="WP_013109268.1">
    <property type="nucleotide sequence ID" value="NC_014148.1"/>
</dbReference>
<protein>
    <submittedName>
        <fullName evidence="2">Uncharacterized protein</fullName>
    </submittedName>
</protein>
<dbReference type="EMBL" id="CP001744">
    <property type="protein sequence ID" value="ADG66837.1"/>
    <property type="molecule type" value="Genomic_DNA"/>
</dbReference>
<dbReference type="AlphaFoldDB" id="D5ST69"/>
<sequence length="141" mass="15890">MSTDGKITLRMNAEMVRQLKLRCCHADIRVDDLVAALVLTHLNQRDPSDFGKGLLAAYQNWVGGNKHRIRPWPEELLQAARRKLSAQQQPTKKPEGDQPAKKRRRPAAERTAAKSSPRIEAMKANGLRQNDGSIQTPHLPR</sequence>
<organism evidence="2 3">
    <name type="scientific">Planctopirus limnophila (strain ATCC 43296 / DSM 3776 / IFAM 1008 / Mu 290)</name>
    <name type="common">Planctomyces limnophilus</name>
    <dbReference type="NCBI Taxonomy" id="521674"/>
    <lineage>
        <taxon>Bacteria</taxon>
        <taxon>Pseudomonadati</taxon>
        <taxon>Planctomycetota</taxon>
        <taxon>Planctomycetia</taxon>
        <taxon>Planctomycetales</taxon>
        <taxon>Planctomycetaceae</taxon>
        <taxon>Planctopirus</taxon>
    </lineage>
</organism>
<gene>
    <name evidence="2" type="ordered locus">Plim_0994</name>
</gene>
<dbReference type="KEGG" id="plm:Plim_0994"/>
<evidence type="ECO:0000313" key="3">
    <source>
        <dbReference type="Proteomes" id="UP000002220"/>
    </source>
</evidence>
<evidence type="ECO:0000256" key="1">
    <source>
        <dbReference type="SAM" id="MobiDB-lite"/>
    </source>
</evidence>
<proteinExistence type="predicted"/>
<keyword evidence="3" id="KW-1185">Reference proteome</keyword>